<dbReference type="InterPro" id="IPR001559">
    <property type="entry name" value="Phosphotriesterase"/>
</dbReference>
<feature type="binding site" evidence="3">
    <location>
        <position position="119"/>
    </location>
    <ligand>
        <name>a divalent metal cation</name>
        <dbReference type="ChEBI" id="CHEBI:60240"/>
        <label>2</label>
    </ligand>
</feature>
<dbReference type="GeneID" id="78478437"/>
<dbReference type="SUPFAM" id="SSF51556">
    <property type="entry name" value="Metallo-dependent hydrolases"/>
    <property type="match status" value="1"/>
</dbReference>
<proteinExistence type="inferred from homology"/>
<evidence type="ECO:0000256" key="1">
    <source>
        <dbReference type="ARBA" id="ARBA00022723"/>
    </source>
</evidence>
<dbReference type="Proteomes" id="UP000069771">
    <property type="component" value="Chromosome"/>
</dbReference>
<keyword evidence="2" id="KW-0378">Hydrolase</keyword>
<keyword evidence="6" id="KW-1185">Reference proteome</keyword>
<evidence type="ECO:0000313" key="6">
    <source>
        <dbReference type="Proteomes" id="UP000069771"/>
    </source>
</evidence>
<dbReference type="GO" id="GO:0016787">
    <property type="term" value="F:hydrolase activity"/>
    <property type="evidence" value="ECO:0007669"/>
    <property type="project" value="UniProtKB-KW"/>
</dbReference>
<feature type="binding site" evidence="3">
    <location>
        <position position="152"/>
    </location>
    <ligand>
        <name>a divalent metal cation</name>
        <dbReference type="ChEBI" id="CHEBI:60240"/>
        <label>2</label>
    </ligand>
</feature>
<evidence type="ECO:0000313" key="5">
    <source>
        <dbReference type="EMBL" id="AMK54921.1"/>
    </source>
</evidence>
<comment type="similarity">
    <text evidence="4">Belongs to the metallo-dependent hydrolases superfamily. Phosphotriesterase family.</text>
</comment>
<evidence type="ECO:0000256" key="3">
    <source>
        <dbReference type="PIRSR" id="PIRSR601559-52"/>
    </source>
</evidence>
<feature type="binding site" evidence="3">
    <location>
        <position position="180"/>
    </location>
    <ligand>
        <name>a divalent metal cation</name>
        <dbReference type="ChEBI" id="CHEBI:60240"/>
        <label>2</label>
    </ligand>
</feature>
<gene>
    <name evidence="5" type="ORF">AALO17_17870</name>
</gene>
<dbReference type="Pfam" id="PF02126">
    <property type="entry name" value="PTE"/>
    <property type="match status" value="1"/>
</dbReference>
<organism evidence="5 6">
    <name type="scientific">Faecalibaculum rodentium</name>
    <dbReference type="NCBI Taxonomy" id="1702221"/>
    <lineage>
        <taxon>Bacteria</taxon>
        <taxon>Bacillati</taxon>
        <taxon>Bacillota</taxon>
        <taxon>Erysipelotrichia</taxon>
        <taxon>Erysipelotrichales</taxon>
        <taxon>Erysipelotrichaceae</taxon>
        <taxon>Faecalibaculum</taxon>
    </lineage>
</organism>
<dbReference type="STRING" id="1702221.AALO17_17870"/>
<feature type="binding site" evidence="3">
    <location>
        <position position="14"/>
    </location>
    <ligand>
        <name>a divalent metal cation</name>
        <dbReference type="ChEBI" id="CHEBI:60240"/>
        <label>1</label>
    </ligand>
</feature>
<keyword evidence="1 3" id="KW-0479">Metal-binding</keyword>
<reference evidence="5 6" key="1">
    <citation type="journal article" date="2016" name="Gut Pathog.">
        <title>Whole genome sequencing of "Faecalibaculum rodentium" ALO17, isolated from C57BL/6J laboratory mouse feces.</title>
        <authorList>
            <person name="Lim S."/>
            <person name="Chang D.H."/>
            <person name="Ahn S."/>
            <person name="Kim B.C."/>
        </authorList>
    </citation>
    <scope>NUCLEOTIDE SEQUENCE [LARGE SCALE GENOMIC DNA]</scope>
    <source>
        <strain evidence="5 6">Alo17</strain>
    </source>
</reference>
<dbReference type="RefSeq" id="WP_203225812.1">
    <property type="nucleotide sequence ID" value="NZ_CAMTBT010000003.1"/>
</dbReference>
<comment type="cofactor">
    <cofactor evidence="3">
        <name>a divalent metal cation</name>
        <dbReference type="ChEBI" id="CHEBI:60240"/>
    </cofactor>
    <text evidence="3">Binds 2 divalent metal cations per subunit.</text>
</comment>
<evidence type="ECO:0008006" key="7">
    <source>
        <dbReference type="Google" id="ProtNLM"/>
    </source>
</evidence>
<feature type="binding site" evidence="3">
    <location>
        <position position="119"/>
    </location>
    <ligand>
        <name>a divalent metal cation</name>
        <dbReference type="ChEBI" id="CHEBI:60240"/>
        <label>1</label>
    </ligand>
</feature>
<protein>
    <recommendedName>
        <fullName evidence="7">Phosphotriesterase-related protein</fullName>
    </recommendedName>
</protein>
<dbReference type="EMBL" id="CP011391">
    <property type="protein sequence ID" value="AMK54921.1"/>
    <property type="molecule type" value="Genomic_DNA"/>
</dbReference>
<feature type="binding site" evidence="3">
    <location>
        <position position="12"/>
    </location>
    <ligand>
        <name>a divalent metal cation</name>
        <dbReference type="ChEBI" id="CHEBI:60240"/>
        <label>1</label>
    </ligand>
</feature>
<dbReference type="GO" id="GO:0008270">
    <property type="term" value="F:zinc ion binding"/>
    <property type="evidence" value="ECO:0007669"/>
    <property type="project" value="InterPro"/>
</dbReference>
<sequence>MASLIQGATLMHEHMHLDLSRIKKDPDTCLDCTQETLEELRKLRKQGVTRILDVTNTGMGRDHDLLDWLEQESGIRILHSTGWYKDPFIPDGWSEKSPEELADVMIREIRSGKAVVIGEIGTSKNRWTDNERRLFEAAVLAHKATGAPVYTHTTMSTLALEQAQYLTGQGVEPDKIVIGHMDLAQDMDRIRKVLKTGVNIGFDTIGKSDYLPDEKRVQMLLELEAEGLIDHVVLSMDITRKSQLQAFGGKGYPWLADHFIPSLLEAGLQPDTIRQMLIRTPDRILGEQT</sequence>
<dbReference type="PROSITE" id="PS51347">
    <property type="entry name" value="PHOSPHOTRIESTERASE_2"/>
    <property type="match status" value="1"/>
</dbReference>
<dbReference type="InterPro" id="IPR032466">
    <property type="entry name" value="Metal_Hydrolase"/>
</dbReference>
<name>A0A140DW94_9FIRM</name>
<feature type="binding site" evidence="3">
    <location>
        <position position="237"/>
    </location>
    <ligand>
        <name>a divalent metal cation</name>
        <dbReference type="ChEBI" id="CHEBI:60240"/>
        <label>1</label>
    </ligand>
</feature>
<evidence type="ECO:0000256" key="4">
    <source>
        <dbReference type="PROSITE-ProRule" id="PRU00679"/>
    </source>
</evidence>
<dbReference type="KEGG" id="fro:AALO17_17870"/>
<dbReference type="PANTHER" id="PTHR10819:SF3">
    <property type="entry name" value="PHOSPHOTRIESTERASE-RELATED PROTEIN"/>
    <property type="match status" value="1"/>
</dbReference>
<evidence type="ECO:0000256" key="2">
    <source>
        <dbReference type="ARBA" id="ARBA00022801"/>
    </source>
</evidence>
<dbReference type="PATRIC" id="fig|1702221.3.peg.1743"/>
<accession>A0A140DW94</accession>
<dbReference type="PANTHER" id="PTHR10819">
    <property type="entry name" value="PHOSPHOTRIESTERASE-RELATED"/>
    <property type="match status" value="1"/>
</dbReference>
<comment type="caution">
    <text evidence="4">Lacks conserved residue(s) required for the propagation of feature annotation.</text>
</comment>
<dbReference type="Gene3D" id="3.20.20.140">
    <property type="entry name" value="Metal-dependent hydrolases"/>
    <property type="match status" value="1"/>
</dbReference>
<dbReference type="AlphaFoldDB" id="A0A140DW94"/>
<dbReference type="PIRSF" id="PIRSF016839">
    <property type="entry name" value="PhP"/>
    <property type="match status" value="1"/>
</dbReference>